<dbReference type="InterPro" id="IPR026444">
    <property type="entry name" value="Secre_tail"/>
</dbReference>
<dbReference type="AlphaFoldDB" id="A0A327WX18"/>
<feature type="domain" description="Secretion system C-terminal sorting" evidence="3">
    <location>
        <begin position="638"/>
        <end position="711"/>
    </location>
</feature>
<evidence type="ECO:0000256" key="1">
    <source>
        <dbReference type="ARBA" id="ARBA00022801"/>
    </source>
</evidence>
<comment type="caution">
    <text evidence="4">The sequence shown here is derived from an EMBL/GenBank/DDBJ whole genome shotgun (WGS) entry which is preliminary data.</text>
</comment>
<dbReference type="InterPro" id="IPR036514">
    <property type="entry name" value="SGNH_hydro_sf"/>
</dbReference>
<dbReference type="Proteomes" id="UP000248790">
    <property type="component" value="Unassembled WGS sequence"/>
</dbReference>
<dbReference type="RefSeq" id="WP_111628688.1">
    <property type="nucleotide sequence ID" value="NZ_QLMC01000003.1"/>
</dbReference>
<evidence type="ECO:0000313" key="4">
    <source>
        <dbReference type="EMBL" id="RAJ97719.1"/>
    </source>
</evidence>
<reference evidence="4 5" key="1">
    <citation type="submission" date="2018-06" db="EMBL/GenBank/DDBJ databases">
        <title>Genomic Encyclopedia of Archaeal and Bacterial Type Strains, Phase II (KMG-II): from individual species to whole genera.</title>
        <authorList>
            <person name="Goeker M."/>
        </authorList>
    </citation>
    <scope>NUCLEOTIDE SEQUENCE [LARGE SCALE GENOMIC DNA]</scope>
    <source>
        <strain evidence="4 5">DSM 21851</strain>
    </source>
</reference>
<dbReference type="Pfam" id="PF03629">
    <property type="entry name" value="SASA"/>
    <property type="match status" value="1"/>
</dbReference>
<sequence length="712" mass="77602">MNLNAFTRMLCIAGFFLFGYPTLAQLKITYPSSRAVFQRDQSDNSTLFISGSYTQPITKVEARLVPMNEGQGIETGWQTIQTEPKGGLFQGAIQGRGGWYRLEARAWQGNTLVGQDNVPRIGIGEVFIITGQSNAQGFQQRGAEGATDDRVNCITYDNTVANSLENPPSLSFRQLGADALVGPRGQSAWCWGLLGDMITRRYNVPVLFINTAWAGTAIHNWIESFDGGTTKNVFIEQNLPAGMPYGNLLVSLRYFSSLQGLRAVLWQQGETDNHLRLPQEQYRNSMQLLINKTRADTRRYPSWMLARSSYNLGRFDPGIIAAQNQVIGTFNNNVFAGPETDNIQIPRYDAENNDGGTHFGGDGLRQYAEAWFASMNERFFSGAVPLLPLPTPALSVACATTNQSVSLSLQTEVRDRDNTAFQFTNITWSNGQKGSTLNVTTPGTYYAIAKDATGTTFISPSVTIAAPLVPVTPKITQSGQQQACADSTFTFTTDAPVANNIIWSTNATSRQLTVGTAGTYTARAVNLYGCTSAVSAPASLVIQPRQAAPTIEQRGPFSLQALPPAGAPAAKRQYDWQTDGKRVGGNADVIKVTQNGFYSARSKTTFTLGNTSIVCYSPYSKEVPYIGNEKAGNEIIAFPNPSADGIVRLEIKENIKNADITVSTLSGQVVYKTLVPVFDNQVAINLSALSVGNYVIRIKADGYEATRRVWIK</sequence>
<keyword evidence="5" id="KW-1185">Reference proteome</keyword>
<feature type="domain" description="Sialate O-acetylesterase" evidence="2">
    <location>
        <begin position="125"/>
        <end position="298"/>
    </location>
</feature>
<dbReference type="GO" id="GO:0016788">
    <property type="term" value="F:hydrolase activity, acting on ester bonds"/>
    <property type="evidence" value="ECO:0007669"/>
    <property type="project" value="UniProtKB-ARBA"/>
</dbReference>
<evidence type="ECO:0000313" key="5">
    <source>
        <dbReference type="Proteomes" id="UP000248790"/>
    </source>
</evidence>
<dbReference type="EMBL" id="QLMC01000003">
    <property type="protein sequence ID" value="RAJ97719.1"/>
    <property type="molecule type" value="Genomic_DNA"/>
</dbReference>
<evidence type="ECO:0000259" key="2">
    <source>
        <dbReference type="Pfam" id="PF03629"/>
    </source>
</evidence>
<dbReference type="SUPFAM" id="SSF52266">
    <property type="entry name" value="SGNH hydrolase"/>
    <property type="match status" value="1"/>
</dbReference>
<name>A0A327WX18_LARAB</name>
<protein>
    <submittedName>
        <fullName evidence="4">Putative secreted protein (Por secretion system target)</fullName>
    </submittedName>
</protein>
<dbReference type="OrthoDB" id="1488710at2"/>
<dbReference type="NCBIfam" id="TIGR04183">
    <property type="entry name" value="Por_Secre_tail"/>
    <property type="match status" value="1"/>
</dbReference>
<dbReference type="Pfam" id="PF18962">
    <property type="entry name" value="Por_Secre_tail"/>
    <property type="match status" value="1"/>
</dbReference>
<proteinExistence type="predicted"/>
<keyword evidence="1" id="KW-0378">Hydrolase</keyword>
<organism evidence="4 5">
    <name type="scientific">Larkinella arboricola</name>
    <dbReference type="NCBI Taxonomy" id="643671"/>
    <lineage>
        <taxon>Bacteria</taxon>
        <taxon>Pseudomonadati</taxon>
        <taxon>Bacteroidota</taxon>
        <taxon>Cytophagia</taxon>
        <taxon>Cytophagales</taxon>
        <taxon>Spirosomataceae</taxon>
        <taxon>Larkinella</taxon>
    </lineage>
</organism>
<dbReference type="Gene3D" id="3.40.50.1110">
    <property type="entry name" value="SGNH hydrolase"/>
    <property type="match status" value="1"/>
</dbReference>
<evidence type="ECO:0000259" key="3">
    <source>
        <dbReference type="Pfam" id="PF18962"/>
    </source>
</evidence>
<gene>
    <name evidence="4" type="ORF">LX87_02622</name>
</gene>
<accession>A0A327WX18</accession>
<dbReference type="Gene3D" id="2.60.40.3080">
    <property type="match status" value="1"/>
</dbReference>
<dbReference type="InterPro" id="IPR005181">
    <property type="entry name" value="SASA"/>
</dbReference>